<gene>
    <name evidence="1" type="ORF">SAMN06269173_103386</name>
</gene>
<name>A0A238X1Q9_9BACT</name>
<accession>A0A238X1Q9</accession>
<dbReference type="Proteomes" id="UP000198310">
    <property type="component" value="Unassembled WGS sequence"/>
</dbReference>
<keyword evidence="2" id="KW-1185">Reference proteome</keyword>
<proteinExistence type="predicted"/>
<evidence type="ECO:0000313" key="2">
    <source>
        <dbReference type="Proteomes" id="UP000198310"/>
    </source>
</evidence>
<dbReference type="AlphaFoldDB" id="A0A238X1Q9"/>
<organism evidence="1 2">
    <name type="scientific">Hymenobacter mucosus</name>
    <dbReference type="NCBI Taxonomy" id="1411120"/>
    <lineage>
        <taxon>Bacteria</taxon>
        <taxon>Pseudomonadati</taxon>
        <taxon>Bacteroidota</taxon>
        <taxon>Cytophagia</taxon>
        <taxon>Cytophagales</taxon>
        <taxon>Hymenobacteraceae</taxon>
        <taxon>Hymenobacter</taxon>
    </lineage>
</organism>
<protein>
    <submittedName>
        <fullName evidence="1">Uncharacterized protein</fullName>
    </submittedName>
</protein>
<dbReference type="RefSeq" id="WP_089332388.1">
    <property type="nucleotide sequence ID" value="NZ_FZNS01000003.1"/>
</dbReference>
<reference evidence="2" key="1">
    <citation type="submission" date="2017-06" db="EMBL/GenBank/DDBJ databases">
        <authorList>
            <person name="Varghese N."/>
            <person name="Submissions S."/>
        </authorList>
    </citation>
    <scope>NUCLEOTIDE SEQUENCE [LARGE SCALE GENOMIC DNA]</scope>
    <source>
        <strain evidence="2">DSM 28041</strain>
    </source>
</reference>
<evidence type="ECO:0000313" key="1">
    <source>
        <dbReference type="EMBL" id="SNR52787.1"/>
    </source>
</evidence>
<sequence length="227" mass="26114">MRYTERPKPPIGTKDMLYSLLQVRPAMEKLYGQNKEYAPLIAALMDLPSDAKLPTAKSLQQQLGISAAVFRRWAENWHDDFLGLIQEDADVLQFRQVEYLFCVPGPRDYIIFLCRLAVPPQVGEGVELGFISGVTGSAIYHVDSVAHEYLHDKIQVVVRLREGYYDPYVHHLRHRARFEKTLTWEEESQLSGYAAEKRLYEIYGRPAPATPAYQPPVAVGRRRRFGY</sequence>
<dbReference type="EMBL" id="FZNS01000003">
    <property type="protein sequence ID" value="SNR52787.1"/>
    <property type="molecule type" value="Genomic_DNA"/>
</dbReference>